<sequence length="93" mass="10743">MKKLTEKEIREELNKMKGWSLKGNVIEKTFLFHDFKEAVNFLNKVQPIADSMNHHPDVCIYYNKVIVQLTTHDAGGITDLDVELAKKIDELLT</sequence>
<dbReference type="AlphaFoldDB" id="A0A832WQB0"/>
<evidence type="ECO:0000256" key="4">
    <source>
        <dbReference type="HAMAP-Rule" id="MF_00434"/>
    </source>
</evidence>
<dbReference type="PANTHER" id="PTHR12599:SF0">
    <property type="entry name" value="PTERIN-4-ALPHA-CARBINOLAMINE DEHYDRATASE"/>
    <property type="match status" value="1"/>
</dbReference>
<protein>
    <recommendedName>
        <fullName evidence="4">Putative pterin-4-alpha-carbinolamine dehydratase</fullName>
        <shortName evidence="4">PHS</shortName>
        <ecNumber evidence="4">4.2.1.96</ecNumber>
    </recommendedName>
    <alternativeName>
        <fullName evidence="4">4-alpha-hydroxy-tetrahydropterin dehydratase</fullName>
    </alternativeName>
    <alternativeName>
        <fullName evidence="4">Pterin carbinolamine dehydratase</fullName>
        <shortName evidence="4">PCD</shortName>
    </alternativeName>
</protein>
<dbReference type="OMA" id="WAEKWNH"/>
<evidence type="ECO:0000256" key="1">
    <source>
        <dbReference type="ARBA" id="ARBA00001554"/>
    </source>
</evidence>
<dbReference type="GO" id="GO:0006729">
    <property type="term" value="P:tetrahydrobiopterin biosynthetic process"/>
    <property type="evidence" value="ECO:0007669"/>
    <property type="project" value="InterPro"/>
</dbReference>
<dbReference type="InterPro" id="IPR036428">
    <property type="entry name" value="PCD_sf"/>
</dbReference>
<dbReference type="GO" id="GO:0008124">
    <property type="term" value="F:4-alpha-hydroxytetrahydrobiopterin dehydratase activity"/>
    <property type="evidence" value="ECO:0007669"/>
    <property type="project" value="UniProtKB-UniRule"/>
</dbReference>
<keyword evidence="3 4" id="KW-0456">Lyase</keyword>
<dbReference type="GeneID" id="1460235"/>
<dbReference type="Gene3D" id="3.30.1360.20">
    <property type="entry name" value="Transcriptional coactivator/pterin dehydratase"/>
    <property type="match status" value="1"/>
</dbReference>
<accession>A0A832WQB0</accession>
<proteinExistence type="inferred from homology"/>
<evidence type="ECO:0000313" key="6">
    <source>
        <dbReference type="Proteomes" id="UP000646844"/>
    </source>
</evidence>
<comment type="similarity">
    <text evidence="2 4">Belongs to the pterin-4-alpha-carbinolamine dehydratase family.</text>
</comment>
<dbReference type="HAMAP" id="MF_00434">
    <property type="entry name" value="Pterin_4_alpha"/>
    <property type="match status" value="1"/>
</dbReference>
<dbReference type="SMR" id="A0A832WQB0"/>
<reference evidence="5" key="1">
    <citation type="journal article" date="2020" name="bioRxiv">
        <title>A rank-normalized archaeal taxonomy based on genome phylogeny resolves widespread incomplete and uneven classifications.</title>
        <authorList>
            <person name="Rinke C."/>
            <person name="Chuvochina M."/>
            <person name="Mussig A.J."/>
            <person name="Chaumeil P.-A."/>
            <person name="Waite D.W."/>
            <person name="Whitman W.B."/>
            <person name="Parks D.H."/>
            <person name="Hugenholtz P."/>
        </authorList>
    </citation>
    <scope>NUCLEOTIDE SEQUENCE</scope>
    <source>
        <strain evidence="5">UBA8838</strain>
    </source>
</reference>
<organism evidence="5 6">
    <name type="scientific">Sulfurisphaera tokodaii</name>
    <dbReference type="NCBI Taxonomy" id="111955"/>
    <lineage>
        <taxon>Archaea</taxon>
        <taxon>Thermoproteota</taxon>
        <taxon>Thermoprotei</taxon>
        <taxon>Sulfolobales</taxon>
        <taxon>Sulfolobaceae</taxon>
        <taxon>Sulfurisphaera</taxon>
    </lineage>
</organism>
<comment type="catalytic activity">
    <reaction evidence="1 4">
        <text>(4aS,6R)-4a-hydroxy-L-erythro-5,6,7,8-tetrahydrobiopterin = (6R)-L-erythro-6,7-dihydrobiopterin + H2O</text>
        <dbReference type="Rhea" id="RHEA:11920"/>
        <dbReference type="ChEBI" id="CHEBI:15377"/>
        <dbReference type="ChEBI" id="CHEBI:15642"/>
        <dbReference type="ChEBI" id="CHEBI:43120"/>
        <dbReference type="EC" id="4.2.1.96"/>
    </reaction>
</comment>
<dbReference type="Pfam" id="PF01329">
    <property type="entry name" value="Pterin_4a"/>
    <property type="match status" value="1"/>
</dbReference>
<dbReference type="EC" id="4.2.1.96" evidence="4"/>
<dbReference type="NCBIfam" id="NF002017">
    <property type="entry name" value="PRK00823.1-2"/>
    <property type="match status" value="1"/>
</dbReference>
<evidence type="ECO:0000313" key="5">
    <source>
        <dbReference type="EMBL" id="HII72997.1"/>
    </source>
</evidence>
<evidence type="ECO:0000256" key="3">
    <source>
        <dbReference type="ARBA" id="ARBA00023239"/>
    </source>
</evidence>
<dbReference type="InterPro" id="IPR001533">
    <property type="entry name" value="Pterin_deHydtase"/>
</dbReference>
<evidence type="ECO:0000256" key="2">
    <source>
        <dbReference type="ARBA" id="ARBA00006472"/>
    </source>
</evidence>
<dbReference type="SUPFAM" id="SSF55248">
    <property type="entry name" value="PCD-like"/>
    <property type="match status" value="1"/>
</dbReference>
<dbReference type="CDD" id="cd00488">
    <property type="entry name" value="PCD_DCoH"/>
    <property type="match status" value="1"/>
</dbReference>
<dbReference type="RefSeq" id="WP_010980242.1">
    <property type="nucleotide sequence ID" value="NZ_BAABQO010000001.1"/>
</dbReference>
<comment type="caution">
    <text evidence="5">The sequence shown here is derived from an EMBL/GenBank/DDBJ whole genome shotgun (WGS) entry which is preliminary data.</text>
</comment>
<name>A0A832WQB0_9CREN</name>
<dbReference type="PANTHER" id="PTHR12599">
    <property type="entry name" value="PTERIN-4-ALPHA-CARBINOLAMINE DEHYDRATASE"/>
    <property type="match status" value="1"/>
</dbReference>
<dbReference type="Proteomes" id="UP000646844">
    <property type="component" value="Unassembled WGS sequence"/>
</dbReference>
<gene>
    <name evidence="5" type="ORF">HA332_00995</name>
</gene>
<dbReference type="EMBL" id="DUJO01000003">
    <property type="protein sequence ID" value="HII72997.1"/>
    <property type="molecule type" value="Genomic_DNA"/>
</dbReference>